<dbReference type="InterPro" id="IPR000260">
    <property type="entry name" value="NADH4_N"/>
</dbReference>
<feature type="transmembrane region" description="Helical" evidence="9">
    <location>
        <begin position="262"/>
        <end position="286"/>
    </location>
</feature>
<feature type="transmembrane region" description="Helical" evidence="9">
    <location>
        <begin position="435"/>
        <end position="454"/>
    </location>
</feature>
<feature type="transmembrane region" description="Helical" evidence="9">
    <location>
        <begin position="481"/>
        <end position="502"/>
    </location>
</feature>
<dbReference type="GO" id="GO:0016020">
    <property type="term" value="C:membrane"/>
    <property type="evidence" value="ECO:0007669"/>
    <property type="project" value="UniProtKB-SubCell"/>
</dbReference>
<evidence type="ECO:0000256" key="3">
    <source>
        <dbReference type="ARBA" id="ARBA00022692"/>
    </source>
</evidence>
<feature type="transmembrane region" description="Helical" evidence="9">
    <location>
        <begin position="141"/>
        <end position="159"/>
    </location>
</feature>
<dbReference type="GO" id="GO:0048039">
    <property type="term" value="F:ubiquinone binding"/>
    <property type="evidence" value="ECO:0007669"/>
    <property type="project" value="TreeGrafter"/>
</dbReference>
<evidence type="ECO:0000256" key="2">
    <source>
        <dbReference type="ARBA" id="ARBA00009025"/>
    </source>
</evidence>
<dbReference type="PRINTS" id="PR01437">
    <property type="entry name" value="NUOXDRDTASE4"/>
</dbReference>
<proteinExistence type="inferred from homology"/>
<keyword evidence="5 9" id="KW-1133">Transmembrane helix</keyword>
<feature type="transmembrane region" description="Helical" evidence="9">
    <location>
        <begin position="39"/>
        <end position="56"/>
    </location>
</feature>
<sequence>MTLFGQPIPILTLITFIPLLGAGFIALTPRDSVRLQRGLALAFSLIPLALSIWLWLNFDRSRPGFQFVERAVWFPQVNASYFLGVDGLSVMLIFLTALLTPLGVLVSFNITQDPRTYFALFLALETGILGVFVSLDLVLFFLFWELGLVPMYFLINNWGAPERRHYAALKFILYTMAGSLGLLLGIQLIWAALGGTQGGTFDLLEISRHWPALQGTLAGVPMEVVKAIVFWAFVIAFAIKVPVWPFHTWLPDAHTEAPTAGSMILAGILLKLGAYGFLRIVFPLFPAESARFAVALALLATAAIVLGSYAALGQRDFKRLVAYSSVNHMGFVVLGIAVAGYALGNPAVRDHALMAVNGAALQLFAHGLSSAAMFALVGVVYDRTHTRDLEAYGGLWARMPRYGGVLIYCAMASVGLPGLAGFVAEYMVVQGAWPVFTALTAISMLGLLITGAFITKAIQKVLHGPLNPQWARLPDMGGRELLAVAPLMAFMLLTGLWPAWIVPTLDAALRGLFG</sequence>
<dbReference type="InterPro" id="IPR001750">
    <property type="entry name" value="ND/Mrp_TM"/>
</dbReference>
<dbReference type="OrthoDB" id="9807568at2"/>
<evidence type="ECO:0000313" key="12">
    <source>
        <dbReference type="EMBL" id="SNB52595.1"/>
    </source>
</evidence>
<evidence type="ECO:0000259" key="11">
    <source>
        <dbReference type="Pfam" id="PF01059"/>
    </source>
</evidence>
<evidence type="ECO:0000256" key="9">
    <source>
        <dbReference type="SAM" id="Phobius"/>
    </source>
</evidence>
<comment type="similarity">
    <text evidence="2">Belongs to the complex I subunit 4 family.</text>
</comment>
<feature type="transmembrane region" description="Helical" evidence="9">
    <location>
        <begin position="171"/>
        <end position="193"/>
    </location>
</feature>
<dbReference type="GO" id="GO:0003954">
    <property type="term" value="F:NADH dehydrogenase activity"/>
    <property type="evidence" value="ECO:0007669"/>
    <property type="project" value="TreeGrafter"/>
</dbReference>
<feature type="transmembrane region" description="Helical" evidence="9">
    <location>
        <begin position="88"/>
        <end position="110"/>
    </location>
</feature>
<dbReference type="Proteomes" id="UP000197025">
    <property type="component" value="Unassembled WGS sequence"/>
</dbReference>
<keyword evidence="4" id="KW-1278">Translocase</keyword>
<dbReference type="RefSeq" id="WP_088570117.1">
    <property type="nucleotide sequence ID" value="NZ_FYEK01000003.1"/>
</dbReference>
<evidence type="ECO:0000256" key="1">
    <source>
        <dbReference type="ARBA" id="ARBA00004127"/>
    </source>
</evidence>
<dbReference type="GO" id="GO:0008137">
    <property type="term" value="F:NADH dehydrogenase (ubiquinone) activity"/>
    <property type="evidence" value="ECO:0007669"/>
    <property type="project" value="InterPro"/>
</dbReference>
<feature type="transmembrane region" description="Helical" evidence="9">
    <location>
        <begin position="363"/>
        <end position="381"/>
    </location>
</feature>
<dbReference type="InterPro" id="IPR003918">
    <property type="entry name" value="NADH_UbQ_OxRdtase"/>
</dbReference>
<keyword evidence="3 8" id="KW-0812">Transmembrane</keyword>
<keyword evidence="7 9" id="KW-0472">Membrane</keyword>
<comment type="subcellular location">
    <subcellularLocation>
        <location evidence="1">Endomembrane system</location>
        <topology evidence="1">Multi-pass membrane protein</topology>
    </subcellularLocation>
    <subcellularLocation>
        <location evidence="8">Membrane</location>
        <topology evidence="8">Multi-pass membrane protein</topology>
    </subcellularLocation>
</comment>
<name>A0A212PZS7_9CHLR</name>
<dbReference type="Pfam" id="PF01059">
    <property type="entry name" value="Oxidored_q5_N"/>
    <property type="match status" value="1"/>
</dbReference>
<evidence type="ECO:0000256" key="5">
    <source>
        <dbReference type="ARBA" id="ARBA00022989"/>
    </source>
</evidence>
<dbReference type="InterPro" id="IPR010227">
    <property type="entry name" value="NADH_Q_OxRdtase_chainM/4"/>
</dbReference>
<dbReference type="Pfam" id="PF00361">
    <property type="entry name" value="Proton_antipo_M"/>
    <property type="match status" value="1"/>
</dbReference>
<keyword evidence="13" id="KW-1185">Reference proteome</keyword>
<dbReference type="AlphaFoldDB" id="A0A212PZS7"/>
<dbReference type="GO" id="GO:0015990">
    <property type="term" value="P:electron transport coupled proton transport"/>
    <property type="evidence" value="ECO:0007669"/>
    <property type="project" value="TreeGrafter"/>
</dbReference>
<evidence type="ECO:0000256" key="6">
    <source>
        <dbReference type="ARBA" id="ARBA00023027"/>
    </source>
</evidence>
<evidence type="ECO:0000256" key="7">
    <source>
        <dbReference type="ARBA" id="ARBA00023136"/>
    </source>
</evidence>
<evidence type="ECO:0000259" key="10">
    <source>
        <dbReference type="Pfam" id="PF00361"/>
    </source>
</evidence>
<protein>
    <submittedName>
        <fullName evidence="12">NADH-quinone oxidoreductase subunit M</fullName>
    </submittedName>
</protein>
<feature type="transmembrane region" description="Helical" evidence="9">
    <location>
        <begin position="6"/>
        <end position="27"/>
    </location>
</feature>
<feature type="domain" description="NADH:ubiquinone oxidoreductase chain 4 N-terminal" evidence="11">
    <location>
        <begin position="73"/>
        <end position="124"/>
    </location>
</feature>
<evidence type="ECO:0000256" key="4">
    <source>
        <dbReference type="ARBA" id="ARBA00022967"/>
    </source>
</evidence>
<dbReference type="GO" id="GO:0012505">
    <property type="term" value="C:endomembrane system"/>
    <property type="evidence" value="ECO:0007669"/>
    <property type="project" value="UniProtKB-SubCell"/>
</dbReference>
<evidence type="ECO:0000313" key="13">
    <source>
        <dbReference type="Proteomes" id="UP000197025"/>
    </source>
</evidence>
<feature type="transmembrane region" description="Helical" evidence="9">
    <location>
        <begin position="402"/>
        <end position="423"/>
    </location>
</feature>
<feature type="transmembrane region" description="Helical" evidence="9">
    <location>
        <begin position="117"/>
        <end position="135"/>
    </location>
</feature>
<feature type="transmembrane region" description="Helical" evidence="9">
    <location>
        <begin position="292"/>
        <end position="313"/>
    </location>
</feature>
<accession>A0A212PZS7</accession>
<keyword evidence="6" id="KW-0520">NAD</keyword>
<organism evidence="12 13">
    <name type="scientific">Thermoflexus hugenholtzii JAD2</name>
    <dbReference type="NCBI Taxonomy" id="877466"/>
    <lineage>
        <taxon>Bacteria</taxon>
        <taxon>Bacillati</taxon>
        <taxon>Chloroflexota</taxon>
        <taxon>Thermoflexia</taxon>
        <taxon>Thermoflexales</taxon>
        <taxon>Thermoflexaceae</taxon>
        <taxon>Thermoflexus</taxon>
    </lineage>
</organism>
<dbReference type="EMBL" id="FYEK01000003">
    <property type="protein sequence ID" value="SNB52595.1"/>
    <property type="molecule type" value="Genomic_DNA"/>
</dbReference>
<feature type="transmembrane region" description="Helical" evidence="9">
    <location>
        <begin position="228"/>
        <end position="250"/>
    </location>
</feature>
<dbReference type="GO" id="GO:0042773">
    <property type="term" value="P:ATP synthesis coupled electron transport"/>
    <property type="evidence" value="ECO:0007669"/>
    <property type="project" value="InterPro"/>
</dbReference>
<dbReference type="PANTHER" id="PTHR43507">
    <property type="entry name" value="NADH-UBIQUINONE OXIDOREDUCTASE CHAIN 4"/>
    <property type="match status" value="1"/>
</dbReference>
<dbReference type="NCBIfam" id="TIGR01972">
    <property type="entry name" value="NDH_I_M"/>
    <property type="match status" value="1"/>
</dbReference>
<gene>
    <name evidence="12" type="ORF">SAMN02746019_00023490</name>
</gene>
<evidence type="ECO:0000256" key="8">
    <source>
        <dbReference type="RuleBase" id="RU000320"/>
    </source>
</evidence>
<dbReference type="InParanoid" id="A0A212PZS7"/>
<reference evidence="13" key="1">
    <citation type="submission" date="2017-06" db="EMBL/GenBank/DDBJ databases">
        <authorList>
            <person name="Varghese N."/>
            <person name="Submissions S."/>
        </authorList>
    </citation>
    <scope>NUCLEOTIDE SEQUENCE [LARGE SCALE GENOMIC DNA]</scope>
    <source>
        <strain evidence="13">JAD2</strain>
    </source>
</reference>
<feature type="transmembrane region" description="Helical" evidence="9">
    <location>
        <begin position="320"/>
        <end position="343"/>
    </location>
</feature>
<dbReference type="PANTHER" id="PTHR43507:SF1">
    <property type="entry name" value="NADH-UBIQUINONE OXIDOREDUCTASE CHAIN 4"/>
    <property type="match status" value="1"/>
</dbReference>
<feature type="domain" description="NADH:quinone oxidoreductase/Mrp antiporter transmembrane" evidence="10">
    <location>
        <begin position="134"/>
        <end position="442"/>
    </location>
</feature>